<dbReference type="GO" id="GO:0050549">
    <property type="term" value="F:cyclohexyl-isocyanide hydratase activity"/>
    <property type="evidence" value="ECO:0007669"/>
    <property type="project" value="UniProtKB-EC"/>
</dbReference>
<dbReference type="CDD" id="cd03139">
    <property type="entry name" value="GATase1_PfpI_2"/>
    <property type="match status" value="1"/>
</dbReference>
<dbReference type="PANTHER" id="PTHR43130:SF2">
    <property type="entry name" value="DJ-1_PFPI DOMAIN-CONTAINING PROTEIN"/>
    <property type="match status" value="1"/>
</dbReference>
<dbReference type="SUPFAM" id="SSF52317">
    <property type="entry name" value="Class I glutamine amidotransferase-like"/>
    <property type="match status" value="1"/>
</dbReference>
<organism evidence="2 3">
    <name type="scientific">Paraburkholderia fynbosensis</name>
    <dbReference type="NCBI Taxonomy" id="1200993"/>
    <lineage>
        <taxon>Bacteria</taxon>
        <taxon>Pseudomonadati</taxon>
        <taxon>Pseudomonadota</taxon>
        <taxon>Betaproteobacteria</taxon>
        <taxon>Burkholderiales</taxon>
        <taxon>Burkholderiaceae</taxon>
        <taxon>Paraburkholderia</taxon>
    </lineage>
</organism>
<proteinExistence type="predicted"/>
<gene>
    <name evidence="2" type="primary">inhA_2</name>
    <name evidence="2" type="ORF">LMG27177_07341</name>
</gene>
<dbReference type="EC" id="4.2.1.103" evidence="2"/>
<sequence>MTIVVFPLYEGVTHLDFTGPHQFLSSFPDIKIIVASIGGVDIISHELTFSGLADLEAVERCEVLCVPGGLGCFPAMENAPFLGAIRRLASTADHVTSVCTGSLILAAAGLLKGRRAACHWAFRDLLTAFGAIPDCGRVVRDGNVITGGGITAGIDFALTLLAELRGVDAAQSAQLLLEYAPEPPFQAGLPETAPSHVREAVLARMAASLSDAERRVATIAQRLHNVG</sequence>
<dbReference type="PANTHER" id="PTHR43130">
    <property type="entry name" value="ARAC-FAMILY TRANSCRIPTIONAL REGULATOR"/>
    <property type="match status" value="1"/>
</dbReference>
<evidence type="ECO:0000313" key="2">
    <source>
        <dbReference type="EMBL" id="CAB3810628.1"/>
    </source>
</evidence>
<dbReference type="Pfam" id="PF01965">
    <property type="entry name" value="DJ-1_PfpI"/>
    <property type="match status" value="1"/>
</dbReference>
<evidence type="ECO:0000259" key="1">
    <source>
        <dbReference type="Pfam" id="PF01965"/>
    </source>
</evidence>
<evidence type="ECO:0000313" key="3">
    <source>
        <dbReference type="Proteomes" id="UP000494252"/>
    </source>
</evidence>
<accession>A0A6J5H538</accession>
<dbReference type="InterPro" id="IPR029062">
    <property type="entry name" value="Class_I_gatase-like"/>
</dbReference>
<dbReference type="Gene3D" id="3.40.50.880">
    <property type="match status" value="1"/>
</dbReference>
<keyword evidence="3" id="KW-1185">Reference proteome</keyword>
<feature type="domain" description="DJ-1/PfpI" evidence="1">
    <location>
        <begin position="4"/>
        <end position="162"/>
    </location>
</feature>
<name>A0A6J5H538_9BURK</name>
<dbReference type="AlphaFoldDB" id="A0A6J5H538"/>
<dbReference type="Proteomes" id="UP000494252">
    <property type="component" value="Unassembled WGS sequence"/>
</dbReference>
<dbReference type="GO" id="GO:0006355">
    <property type="term" value="P:regulation of DNA-templated transcription"/>
    <property type="evidence" value="ECO:0007669"/>
    <property type="project" value="TreeGrafter"/>
</dbReference>
<protein>
    <submittedName>
        <fullName evidence="2">Isonitrile hydratase</fullName>
        <ecNumber evidence="2">4.2.1.103</ecNumber>
    </submittedName>
</protein>
<keyword evidence="2" id="KW-0456">Lyase</keyword>
<reference evidence="2 3" key="1">
    <citation type="submission" date="2020-04" db="EMBL/GenBank/DDBJ databases">
        <authorList>
            <person name="De Canck E."/>
        </authorList>
    </citation>
    <scope>NUCLEOTIDE SEQUENCE [LARGE SCALE GENOMIC DNA]</scope>
    <source>
        <strain evidence="2 3">LMG 27177</strain>
    </source>
</reference>
<dbReference type="InterPro" id="IPR002818">
    <property type="entry name" value="DJ-1/PfpI"/>
</dbReference>
<dbReference type="InterPro" id="IPR052158">
    <property type="entry name" value="INH-QAR"/>
</dbReference>
<dbReference type="RefSeq" id="WP_175166270.1">
    <property type="nucleotide sequence ID" value="NZ_CADIKI010000039.1"/>
</dbReference>
<dbReference type="EMBL" id="CADIKI010000039">
    <property type="protein sequence ID" value="CAB3810628.1"/>
    <property type="molecule type" value="Genomic_DNA"/>
</dbReference>